<comment type="caution">
    <text evidence="1">The sequence shown here is derived from an EMBL/GenBank/DDBJ whole genome shotgun (WGS) entry which is preliminary data.</text>
</comment>
<dbReference type="AlphaFoldDB" id="C8PPU4"/>
<accession>C8PPU4</accession>
<evidence type="ECO:0000313" key="1">
    <source>
        <dbReference type="EMBL" id="EEV20544.1"/>
    </source>
</evidence>
<dbReference type="STRING" id="596324.TREVI0001_1405"/>
<dbReference type="Proteomes" id="UP000004509">
    <property type="component" value="Unassembled WGS sequence"/>
</dbReference>
<name>C8PPU4_9SPIR</name>
<sequence length="43" mass="5070">MASVPLLKTSTYQYRHGRQWFHAAASFSKEKLVVKKRTRKDAF</sequence>
<proteinExistence type="predicted"/>
<protein>
    <submittedName>
        <fullName evidence="1">Uncharacterized protein</fullName>
    </submittedName>
</protein>
<gene>
    <name evidence="1" type="ORF">TREVI0001_1405</name>
</gene>
<evidence type="ECO:0000313" key="2">
    <source>
        <dbReference type="Proteomes" id="UP000004509"/>
    </source>
</evidence>
<reference evidence="1 2" key="1">
    <citation type="submission" date="2009-07" db="EMBL/GenBank/DDBJ databases">
        <authorList>
            <person name="Madupu R."/>
            <person name="Sebastian Y."/>
            <person name="Durkin A.S."/>
            <person name="Torralba M."/>
            <person name="Methe B."/>
            <person name="Sutton G.G."/>
            <person name="Strausberg R.L."/>
            <person name="Nelson K.E."/>
        </authorList>
    </citation>
    <scope>NUCLEOTIDE SEQUENCE [LARGE SCALE GENOMIC DNA]</scope>
    <source>
        <strain evidence="1 2">ATCC 35580</strain>
    </source>
</reference>
<dbReference type="EMBL" id="ACYH01000031">
    <property type="protein sequence ID" value="EEV20544.1"/>
    <property type="molecule type" value="Genomic_DNA"/>
</dbReference>
<organism evidence="1 2">
    <name type="scientific">Treponema vincentii ATCC 35580</name>
    <dbReference type="NCBI Taxonomy" id="596324"/>
    <lineage>
        <taxon>Bacteria</taxon>
        <taxon>Pseudomonadati</taxon>
        <taxon>Spirochaetota</taxon>
        <taxon>Spirochaetia</taxon>
        <taxon>Spirochaetales</taxon>
        <taxon>Treponemataceae</taxon>
        <taxon>Treponema</taxon>
    </lineage>
</organism>